<proteinExistence type="predicted"/>
<feature type="domain" description="Tectonic-1-3" evidence="1">
    <location>
        <begin position="33"/>
        <end position="139"/>
    </location>
</feature>
<sequence length="242" mass="26636">MCKITGCENIALAWLRTFPLREVKVEFGCAPIALHDGNCASVVPASFGYDTITSCKYKLQKEETNNCTLLSESMADFVSSLISGEHAGKRGDLKFESLADVVPILWSGVDDNSSEQVGGCVVASGISIKVLFSEHLLASGVKLSRLVGLRIDPLAFNLSMPAPSALFVSSSLKFLRVNSFTERSKFWLRMMEHSENSWLEMLDPFLTVFNNEDNMQEIIIFWSVSIASAILIYGNAKFGSRS</sequence>
<dbReference type="InterPro" id="IPR040354">
    <property type="entry name" value="TCTN1-3"/>
</dbReference>
<organism evidence="2 3">
    <name type="scientific">Cloeon dipterum</name>
    <dbReference type="NCBI Taxonomy" id="197152"/>
    <lineage>
        <taxon>Eukaryota</taxon>
        <taxon>Metazoa</taxon>
        <taxon>Ecdysozoa</taxon>
        <taxon>Arthropoda</taxon>
        <taxon>Hexapoda</taxon>
        <taxon>Insecta</taxon>
        <taxon>Pterygota</taxon>
        <taxon>Palaeoptera</taxon>
        <taxon>Ephemeroptera</taxon>
        <taxon>Pisciforma</taxon>
        <taxon>Baetidae</taxon>
        <taxon>Cloeon</taxon>
    </lineage>
</organism>
<dbReference type="PANTHER" id="PTHR14611:SF6">
    <property type="entry name" value="TECTONIC-2"/>
    <property type="match status" value="1"/>
</dbReference>
<name>A0A8S1CIZ7_9INSE</name>
<protein>
    <recommendedName>
        <fullName evidence="1">Tectonic-1-3 domain-containing protein</fullName>
    </recommendedName>
</protein>
<dbReference type="GO" id="GO:0060271">
    <property type="term" value="P:cilium assembly"/>
    <property type="evidence" value="ECO:0007669"/>
    <property type="project" value="TreeGrafter"/>
</dbReference>
<dbReference type="AlphaFoldDB" id="A0A8S1CIZ7"/>
<accession>A0A8S1CIZ7</accession>
<dbReference type="PANTHER" id="PTHR14611">
    <property type="entry name" value="TECTONIC FAMILY MEMBER"/>
    <property type="match status" value="1"/>
</dbReference>
<evidence type="ECO:0000313" key="2">
    <source>
        <dbReference type="EMBL" id="CAB3368200.1"/>
    </source>
</evidence>
<reference evidence="2 3" key="1">
    <citation type="submission" date="2020-04" db="EMBL/GenBank/DDBJ databases">
        <authorList>
            <person name="Alioto T."/>
            <person name="Alioto T."/>
            <person name="Gomez Garrido J."/>
        </authorList>
    </citation>
    <scope>NUCLEOTIDE SEQUENCE [LARGE SCALE GENOMIC DNA]</scope>
</reference>
<evidence type="ECO:0000313" key="3">
    <source>
        <dbReference type="Proteomes" id="UP000494165"/>
    </source>
</evidence>
<dbReference type="EMBL" id="CADEPI010000036">
    <property type="protein sequence ID" value="CAB3368200.1"/>
    <property type="molecule type" value="Genomic_DNA"/>
</dbReference>
<comment type="caution">
    <text evidence="2">The sequence shown here is derived from an EMBL/GenBank/DDBJ whole genome shotgun (WGS) entry which is preliminary data.</text>
</comment>
<evidence type="ECO:0000259" key="1">
    <source>
        <dbReference type="Pfam" id="PF07773"/>
    </source>
</evidence>
<dbReference type="Pfam" id="PF07773">
    <property type="entry name" value="TCTN_DUF1619"/>
    <property type="match status" value="1"/>
</dbReference>
<gene>
    <name evidence="2" type="ORF">CLODIP_2_CD08071</name>
</gene>
<dbReference type="InterPro" id="IPR011677">
    <property type="entry name" value="TCTN1-3_dom"/>
</dbReference>
<keyword evidence="3" id="KW-1185">Reference proteome</keyword>
<dbReference type="Proteomes" id="UP000494165">
    <property type="component" value="Unassembled WGS sequence"/>
</dbReference>